<keyword evidence="7" id="KW-0862">Zinc</keyword>
<evidence type="ECO:0000256" key="3">
    <source>
        <dbReference type="ARBA" id="ARBA00022454"/>
    </source>
</evidence>
<keyword evidence="3" id="KW-0158">Chromosome</keyword>
<evidence type="ECO:0000256" key="8">
    <source>
        <dbReference type="ARBA" id="ARBA00023054"/>
    </source>
</evidence>
<protein>
    <submittedName>
        <fullName evidence="11">UV-stimulated scaffold protein</fullName>
    </submittedName>
</protein>
<evidence type="ECO:0000256" key="2">
    <source>
        <dbReference type="ARBA" id="ARBA00009240"/>
    </source>
</evidence>
<evidence type="ECO:0000256" key="5">
    <source>
        <dbReference type="ARBA" id="ARBA00022763"/>
    </source>
</evidence>
<keyword evidence="8" id="KW-0175">Coiled coil</keyword>
<keyword evidence="9" id="KW-0234">DNA repair</keyword>
<feature type="domain" description="UV-stimulated scaffold protein A C-terminal" evidence="10">
    <location>
        <begin position="605"/>
        <end position="646"/>
    </location>
</feature>
<evidence type="ECO:0000256" key="7">
    <source>
        <dbReference type="ARBA" id="ARBA00022833"/>
    </source>
</evidence>
<dbReference type="OrthoDB" id="295715at2759"/>
<dbReference type="InterPro" id="IPR049408">
    <property type="entry name" value="UVSSA_N_a-solenoid_rpt"/>
</dbReference>
<keyword evidence="5" id="KW-0227">DNA damage</keyword>
<evidence type="ECO:0000313" key="11">
    <source>
        <dbReference type="EMBL" id="TNN06202.1"/>
    </source>
</evidence>
<dbReference type="STRING" id="6182.A0A4Z2CPN4"/>
<gene>
    <name evidence="11" type="ORF">EWB00_008531</name>
</gene>
<comment type="subcellular location">
    <subcellularLocation>
        <location evidence="1">Chromosome</location>
    </subcellularLocation>
</comment>
<dbReference type="AlphaFoldDB" id="A0A4Z2CPN4"/>
<evidence type="ECO:0000256" key="4">
    <source>
        <dbReference type="ARBA" id="ARBA00022723"/>
    </source>
</evidence>
<dbReference type="GO" id="GO:0006283">
    <property type="term" value="P:transcription-coupled nucleotide-excision repair"/>
    <property type="evidence" value="ECO:0007669"/>
    <property type="project" value="TreeGrafter"/>
</dbReference>
<dbReference type="Pfam" id="PF09740">
    <property type="entry name" value="DUF2043"/>
    <property type="match status" value="1"/>
</dbReference>
<evidence type="ECO:0000256" key="6">
    <source>
        <dbReference type="ARBA" id="ARBA00022771"/>
    </source>
</evidence>
<dbReference type="PANTHER" id="PTHR28670:SF1">
    <property type="entry name" value="UV-STIMULATED SCAFFOLD PROTEIN A"/>
    <property type="match status" value="1"/>
</dbReference>
<name>A0A4Z2CPN4_SCHJA</name>
<dbReference type="Pfam" id="PF20867">
    <property type="entry name" value="UVSSA_N"/>
    <property type="match status" value="1"/>
</dbReference>
<accession>A0A4Z2CPN4</accession>
<evidence type="ECO:0000256" key="9">
    <source>
        <dbReference type="ARBA" id="ARBA00023204"/>
    </source>
</evidence>
<sequence length="736" mass="83694">MPKTPNQKEIDPTHLQILLDKITTSGSNLVDRSLVEETIHLCRKSSATVSDLFRFATVQLRRKHAQIRLGVLRLLKLLSSPQAIVHQLTLCTNDAIKFVPLSKYLRNLILDNLQDTFSYMLQFESHAETIPPPKEAAKQLQTEAVELLLDWEYELEQGHFDITPWNPDSSASLLWVPSHRAKGQLKAFLNFLILDSRPLSNNGCVYSPTKQLIRKIREEREKKVQLSKNEFKKSRRLLIACLSEVEEFGESVEENLTSLSSILDILVPNPTVESNDDKTETISSYSETKSKEFMSTFDSLRLHGCIPGSSSGFGLNSSLTIEIQLPYNHEANSSTVPFGPKVYIKRSPETKDLEDSAVTFVRLASEKHKPKLIKCLQTLESIYPTNFPEELSSKRNDKIKILNQWIGRIQTLTSLFYDVIEFVDDGRIHNKNNPVQSPISLCYPDNNPASSDESDFEDVVSAEPESLCYSSTSHDNLQFEKAQLIDYRSLPVVNNTNQQLMQMTDEQCYPKSQNDETLGASTLLTKSCDVISSDITTNYYTLAWRSNEFVHRFWKPVNPDDYNASQDYLESAVSCISMNDIQIHSQCSQNSPEIKEDEIKLTAPRRLFCWAPLLSGSLCRRCDSSGRCPIHGRIVKRDKATGRPINIDDRKLLQSEMELIRLAKQKNLNEKRKREARKKYPGLIKISDKTAGARGRLEARIMNKKSLQKIAGILNKSAKKAESTLFSENFHHAFKN</sequence>
<evidence type="ECO:0000256" key="1">
    <source>
        <dbReference type="ARBA" id="ARBA00004286"/>
    </source>
</evidence>
<reference evidence="11 12" key="1">
    <citation type="submission" date="2019-03" db="EMBL/GenBank/DDBJ databases">
        <title>An improved genome assembly of the fluke Schistosoma japonicum.</title>
        <authorList>
            <person name="Hu W."/>
            <person name="Luo F."/>
            <person name="Yin M."/>
            <person name="Mo X."/>
            <person name="Sun C."/>
            <person name="Wu Q."/>
            <person name="Zhu B."/>
            <person name="Xiang M."/>
            <person name="Wang J."/>
            <person name="Wang Y."/>
            <person name="Zhang T."/>
            <person name="Xu B."/>
            <person name="Zheng H."/>
            <person name="Feng Z."/>
        </authorList>
    </citation>
    <scope>NUCLEOTIDE SEQUENCE [LARGE SCALE GENOMIC DNA]</scope>
    <source>
        <strain evidence="11">HuSjv2</strain>
        <tissue evidence="11">Worms</tissue>
    </source>
</reference>
<organism evidence="11 12">
    <name type="scientific">Schistosoma japonicum</name>
    <name type="common">Blood fluke</name>
    <dbReference type="NCBI Taxonomy" id="6182"/>
    <lineage>
        <taxon>Eukaryota</taxon>
        <taxon>Metazoa</taxon>
        <taxon>Spiralia</taxon>
        <taxon>Lophotrochozoa</taxon>
        <taxon>Platyhelminthes</taxon>
        <taxon>Trematoda</taxon>
        <taxon>Digenea</taxon>
        <taxon>Strigeidida</taxon>
        <taxon>Schistosomatoidea</taxon>
        <taxon>Schistosomatidae</taxon>
        <taxon>Schistosoma</taxon>
    </lineage>
</organism>
<comment type="caution">
    <text evidence="11">The sequence shown here is derived from an EMBL/GenBank/DDBJ whole genome shotgun (WGS) entry which is preliminary data.</text>
</comment>
<dbReference type="GO" id="GO:0009411">
    <property type="term" value="P:response to UV"/>
    <property type="evidence" value="ECO:0007669"/>
    <property type="project" value="InterPro"/>
</dbReference>
<evidence type="ECO:0000313" key="12">
    <source>
        <dbReference type="Proteomes" id="UP000311919"/>
    </source>
</evidence>
<keyword evidence="12" id="KW-1185">Reference proteome</keyword>
<dbReference type="Proteomes" id="UP000311919">
    <property type="component" value="Unassembled WGS sequence"/>
</dbReference>
<dbReference type="GO" id="GO:0008270">
    <property type="term" value="F:zinc ion binding"/>
    <property type="evidence" value="ECO:0007669"/>
    <property type="project" value="UniProtKB-KW"/>
</dbReference>
<evidence type="ECO:0000259" key="10">
    <source>
        <dbReference type="Pfam" id="PF09740"/>
    </source>
</evidence>
<dbReference type="PANTHER" id="PTHR28670">
    <property type="entry name" value="UV-STIMULATED SCAFFOLD PROTEIN A"/>
    <property type="match status" value="1"/>
</dbReference>
<dbReference type="GO" id="GO:0000993">
    <property type="term" value="F:RNA polymerase II complex binding"/>
    <property type="evidence" value="ECO:0007669"/>
    <property type="project" value="TreeGrafter"/>
</dbReference>
<comment type="similarity">
    <text evidence="2">Belongs to the UVSSA family.</text>
</comment>
<dbReference type="GO" id="GO:0005694">
    <property type="term" value="C:chromosome"/>
    <property type="evidence" value="ECO:0007669"/>
    <property type="project" value="UniProtKB-SubCell"/>
</dbReference>
<dbReference type="InterPro" id="IPR018610">
    <property type="entry name" value="UVSSA"/>
</dbReference>
<dbReference type="EMBL" id="SKCS01000475">
    <property type="protein sequence ID" value="TNN06202.1"/>
    <property type="molecule type" value="Genomic_DNA"/>
</dbReference>
<keyword evidence="6" id="KW-0863">Zinc-finger</keyword>
<proteinExistence type="inferred from homology"/>
<keyword evidence="4" id="KW-0479">Metal-binding</keyword>
<dbReference type="InterPro" id="IPR049431">
    <property type="entry name" value="UVSSA_C"/>
</dbReference>